<proteinExistence type="predicted"/>
<feature type="signal peptide" evidence="1">
    <location>
        <begin position="1"/>
        <end position="21"/>
    </location>
</feature>
<evidence type="ECO:0000313" key="2">
    <source>
        <dbReference type="EMBL" id="TSE24450.1"/>
    </source>
</evidence>
<evidence type="ECO:0000256" key="1">
    <source>
        <dbReference type="SAM" id="SignalP"/>
    </source>
</evidence>
<gene>
    <name evidence="2" type="ORF">Tsedi_01884</name>
</gene>
<dbReference type="Pfam" id="PF14334">
    <property type="entry name" value="DUF4390"/>
    <property type="match status" value="1"/>
</dbReference>
<dbReference type="RefSeq" id="WP_185970628.1">
    <property type="nucleotide sequence ID" value="NZ_VJND01000012.1"/>
</dbReference>
<keyword evidence="1" id="KW-0732">Signal</keyword>
<name>A0A554WLI7_9BURK</name>
<organism evidence="2 3">
    <name type="scientific">Tepidimonas sediminis</name>
    <dbReference type="NCBI Taxonomy" id="2588941"/>
    <lineage>
        <taxon>Bacteria</taxon>
        <taxon>Pseudomonadati</taxon>
        <taxon>Pseudomonadota</taxon>
        <taxon>Betaproteobacteria</taxon>
        <taxon>Burkholderiales</taxon>
        <taxon>Tepidimonas</taxon>
    </lineage>
</organism>
<feature type="chain" id="PRO_5022081592" description="DUF4390 domain-containing protein" evidence="1">
    <location>
        <begin position="22"/>
        <end position="200"/>
    </location>
</feature>
<dbReference type="Proteomes" id="UP000320225">
    <property type="component" value="Unassembled WGS sequence"/>
</dbReference>
<evidence type="ECO:0000313" key="3">
    <source>
        <dbReference type="Proteomes" id="UP000320225"/>
    </source>
</evidence>
<reference evidence="2 3" key="1">
    <citation type="submission" date="2019-07" db="EMBL/GenBank/DDBJ databases">
        <title>Tepidimonas sediminis YIM 72259 draft genome.</title>
        <authorList>
            <person name="Da Costa M.S."/>
            <person name="Froufe H.J.C."/>
            <person name="Egas C."/>
            <person name="Albuquerque L."/>
        </authorList>
    </citation>
    <scope>NUCLEOTIDE SEQUENCE [LARGE SCALE GENOMIC DNA]</scope>
    <source>
        <strain evidence="2 3">YIM 72259</strain>
    </source>
</reference>
<dbReference type="InterPro" id="IPR025500">
    <property type="entry name" value="DUF4390"/>
</dbReference>
<dbReference type="EMBL" id="VJND01000012">
    <property type="protein sequence ID" value="TSE24450.1"/>
    <property type="molecule type" value="Genomic_DNA"/>
</dbReference>
<dbReference type="AlphaFoldDB" id="A0A554WLI7"/>
<evidence type="ECO:0008006" key="4">
    <source>
        <dbReference type="Google" id="ProtNLM"/>
    </source>
</evidence>
<protein>
    <recommendedName>
        <fullName evidence="4">DUF4390 domain-containing protein</fullName>
    </recommendedName>
</protein>
<sequence>MLRALAGLALGAWAGMPGARAAAQPVWQVWRRDEALLVQARVPLELPPALHEALLRGVALTFVWQAELRRPRWYWTDRVLLGARRTVRLTYQPLTQRWRLSVSDGAAADEPGAALQRVLDTLQEALALVRSSQQWRIALPPALRGDERLELAFFLDTGRLPRPLQWLSGVEGVPPLAWRTALPLATVPTAEPPQEAEEPA</sequence>
<keyword evidence="3" id="KW-1185">Reference proteome</keyword>
<accession>A0A554WLI7</accession>
<comment type="caution">
    <text evidence="2">The sequence shown here is derived from an EMBL/GenBank/DDBJ whole genome shotgun (WGS) entry which is preliminary data.</text>
</comment>